<proteinExistence type="predicted"/>
<dbReference type="Proteomes" id="UP001596425">
    <property type="component" value="Unassembled WGS sequence"/>
</dbReference>
<evidence type="ECO:0000313" key="2">
    <source>
        <dbReference type="Proteomes" id="UP001596425"/>
    </source>
</evidence>
<evidence type="ECO:0000313" key="1">
    <source>
        <dbReference type="EMBL" id="MFC6634838.1"/>
    </source>
</evidence>
<name>A0ABW1YR51_9GAMM</name>
<accession>A0ABW1YR51</accession>
<protein>
    <submittedName>
        <fullName evidence="1">Sulfotransferase family 2 domain-containing protein</fullName>
    </submittedName>
</protein>
<dbReference type="EMBL" id="JBHSVR010000001">
    <property type="protein sequence ID" value="MFC6634838.1"/>
    <property type="molecule type" value="Genomic_DNA"/>
</dbReference>
<dbReference type="Gene3D" id="3.40.50.300">
    <property type="entry name" value="P-loop containing nucleotide triphosphate hydrolases"/>
    <property type="match status" value="1"/>
</dbReference>
<gene>
    <name evidence="1" type="ORF">ACFQBM_16240</name>
</gene>
<dbReference type="Pfam" id="PF03567">
    <property type="entry name" value="Sulfotransfer_2"/>
    <property type="match status" value="1"/>
</dbReference>
<reference evidence="2" key="1">
    <citation type="journal article" date="2019" name="Int. J. Syst. Evol. Microbiol.">
        <title>The Global Catalogue of Microorganisms (GCM) 10K type strain sequencing project: providing services to taxonomists for standard genome sequencing and annotation.</title>
        <authorList>
            <consortium name="The Broad Institute Genomics Platform"/>
            <consortium name="The Broad Institute Genome Sequencing Center for Infectious Disease"/>
            <person name="Wu L."/>
            <person name="Ma J."/>
        </authorList>
    </citation>
    <scope>NUCLEOTIDE SEQUENCE [LARGE SCALE GENOMIC DNA]</scope>
    <source>
        <strain evidence="2">CGMCC 1.13718</strain>
    </source>
</reference>
<keyword evidence="2" id="KW-1185">Reference proteome</keyword>
<sequence>MSLIFYSANLFFLEVFVNPLAFVHIPKTAGTSFRFGADAFFGEERVCRDYGSQSVETSEIVKKYIFQEKDHWKFWTVFKAEGYQFLTGHFHATRYATIFGVRSMVTFVRNPIQRIVSEYKHHVRNYGYEGTFKSYYREKANINRQLRMMANIPWPAFGLVGITERYEESLALLNSKYSLQIPFLNENLGRSVMSEAYELEPDEEAELSRLNAGEIRFYEQVCSQLDWRCRLSSVGKKYVGGAVTRQDANGLYGWAIAEEDDDPVVVQVSVGGEVVGEVTATGYRPNLQEKGAGRGGFVGFSVNTERYPKNVSLECTVAATGQPLVNSPWELLETA</sequence>
<dbReference type="InterPro" id="IPR005331">
    <property type="entry name" value="Sulfotransferase"/>
</dbReference>
<dbReference type="RefSeq" id="WP_193191360.1">
    <property type="nucleotide sequence ID" value="NZ_JACZFR010000017.1"/>
</dbReference>
<organism evidence="1 2">
    <name type="scientific">Microbulbifer taiwanensis</name>
    <dbReference type="NCBI Taxonomy" id="986746"/>
    <lineage>
        <taxon>Bacteria</taxon>
        <taxon>Pseudomonadati</taxon>
        <taxon>Pseudomonadota</taxon>
        <taxon>Gammaproteobacteria</taxon>
        <taxon>Cellvibrionales</taxon>
        <taxon>Microbulbiferaceae</taxon>
        <taxon>Microbulbifer</taxon>
    </lineage>
</organism>
<comment type="caution">
    <text evidence="1">The sequence shown here is derived from an EMBL/GenBank/DDBJ whole genome shotgun (WGS) entry which is preliminary data.</text>
</comment>
<dbReference type="InterPro" id="IPR027417">
    <property type="entry name" value="P-loop_NTPase"/>
</dbReference>